<reference evidence="7" key="1">
    <citation type="submission" date="2021-05" db="EMBL/GenBank/DDBJ databases">
        <title>The genome of the haptophyte Pavlova lutheri (Diacronema luteri, Pavlovales) - a model for lipid biosynthesis in eukaryotic algae.</title>
        <authorList>
            <person name="Hulatt C.J."/>
            <person name="Posewitz M.C."/>
        </authorList>
    </citation>
    <scope>NUCLEOTIDE SEQUENCE</scope>
    <source>
        <strain evidence="7">NIVA-4/92</strain>
    </source>
</reference>
<dbReference type="AlphaFoldDB" id="A0A8J5X7P2"/>
<dbReference type="GO" id="GO:0003886">
    <property type="term" value="F:DNA (cytosine-5-)-methyltransferase activity"/>
    <property type="evidence" value="ECO:0007669"/>
    <property type="project" value="UniProtKB-EC"/>
</dbReference>
<dbReference type="PRINTS" id="PR00105">
    <property type="entry name" value="C5METTRFRASE"/>
</dbReference>
<dbReference type="PANTHER" id="PTHR46098:SF1">
    <property type="entry name" value="TRNA (CYTOSINE(38)-C(5))-METHYLTRANSFERASE"/>
    <property type="match status" value="1"/>
</dbReference>
<evidence type="ECO:0000256" key="6">
    <source>
        <dbReference type="RuleBase" id="RU000417"/>
    </source>
</evidence>
<keyword evidence="1 4" id="KW-0489">Methyltransferase</keyword>
<comment type="similarity">
    <text evidence="4 5">Belongs to the class I-like SAM-binding methyltransferase superfamily. C5-methyltransferase family.</text>
</comment>
<comment type="catalytic activity">
    <reaction evidence="6">
        <text>a 2'-deoxycytidine in DNA + S-adenosyl-L-methionine = a 5-methyl-2'-deoxycytidine in DNA + S-adenosyl-L-homocysteine + H(+)</text>
        <dbReference type="Rhea" id="RHEA:13681"/>
        <dbReference type="Rhea" id="RHEA-COMP:11369"/>
        <dbReference type="Rhea" id="RHEA-COMP:11370"/>
        <dbReference type="ChEBI" id="CHEBI:15378"/>
        <dbReference type="ChEBI" id="CHEBI:57856"/>
        <dbReference type="ChEBI" id="CHEBI:59789"/>
        <dbReference type="ChEBI" id="CHEBI:85452"/>
        <dbReference type="ChEBI" id="CHEBI:85454"/>
        <dbReference type="EC" id="2.1.1.37"/>
    </reaction>
</comment>
<keyword evidence="8" id="KW-1185">Reference proteome</keyword>
<accession>A0A8J5X7P2</accession>
<evidence type="ECO:0000256" key="4">
    <source>
        <dbReference type="PROSITE-ProRule" id="PRU01016"/>
    </source>
</evidence>
<sequence length="519" mass="54734">MADRPEKRARTFLDGCAVGALVCEARDVQAVRTAVDAAGWRKGAGCIVDVANDGGARDGADAAAPAARTRASRKAVHVSPQGAAALDQGAGAVVPDAIADLLRTGRATWASGLRQRARAHERRTPAPRGAWFTFAELFAGIGGFRCGLEPLGGQCVFASEVDPVARRVYEANFGDVPAGDITGVEAEDVGAHDVLTAGFPCQPFSRCGAQPGLVDRRGQLFYEIVRVARRWRPKAIMLENVENVAETNGGADLAEILGALEQAGYVVSTRVLDSADLLPQRRKRLYFVALRADLLAASRAFAWPRLVRAAPAGSGGCTLVRSVLQPSGEVDASYTLPPSLWAAICARERTADALARRLVRLDGVTGTLMSSYRRSPQIYSRFVNLGTEARAASGPAQGASVAGRGGGCDGGACDGSDGDVGAVRRGEAPPPPPRFFTERECCRLQGFDDSFVIGDFGQAHRFYHCIGNAVCPPVVREVGKAVLCALLAEPSDAALLLARGSVGRVGEGLPYPLTWTRRT</sequence>
<keyword evidence="2 4" id="KW-0808">Transferase</keyword>
<dbReference type="EMBL" id="JAGTXO010000062">
    <property type="protein sequence ID" value="KAG8457827.1"/>
    <property type="molecule type" value="Genomic_DNA"/>
</dbReference>
<keyword evidence="3 4" id="KW-0949">S-adenosyl-L-methionine</keyword>
<dbReference type="InterPro" id="IPR018117">
    <property type="entry name" value="C5_DNA_meth_AS"/>
</dbReference>
<dbReference type="InterPro" id="IPR029063">
    <property type="entry name" value="SAM-dependent_MTases_sf"/>
</dbReference>
<evidence type="ECO:0000256" key="3">
    <source>
        <dbReference type="ARBA" id="ARBA00022691"/>
    </source>
</evidence>
<name>A0A8J5X7P2_DIALT</name>
<evidence type="ECO:0000313" key="8">
    <source>
        <dbReference type="Proteomes" id="UP000751190"/>
    </source>
</evidence>
<dbReference type="OMA" id="GKAPTLI"/>
<evidence type="ECO:0000313" key="7">
    <source>
        <dbReference type="EMBL" id="KAG8457827.1"/>
    </source>
</evidence>
<dbReference type="NCBIfam" id="TIGR00675">
    <property type="entry name" value="dcm"/>
    <property type="match status" value="1"/>
</dbReference>
<protein>
    <recommendedName>
        <fullName evidence="6">Cytosine-specific methyltransferase</fullName>
        <ecNumber evidence="6">2.1.1.37</ecNumber>
    </recommendedName>
</protein>
<evidence type="ECO:0000256" key="5">
    <source>
        <dbReference type="RuleBase" id="RU000416"/>
    </source>
</evidence>
<dbReference type="GO" id="GO:0032259">
    <property type="term" value="P:methylation"/>
    <property type="evidence" value="ECO:0007669"/>
    <property type="project" value="UniProtKB-KW"/>
</dbReference>
<dbReference type="Pfam" id="PF00145">
    <property type="entry name" value="DNA_methylase"/>
    <property type="match status" value="2"/>
</dbReference>
<dbReference type="EC" id="2.1.1.37" evidence="6"/>
<proteinExistence type="inferred from homology"/>
<gene>
    <name evidence="7" type="ORF">KFE25_005096</name>
</gene>
<evidence type="ECO:0000256" key="2">
    <source>
        <dbReference type="ARBA" id="ARBA00022679"/>
    </source>
</evidence>
<comment type="caution">
    <text evidence="7">The sequence shown here is derived from an EMBL/GenBank/DDBJ whole genome shotgun (WGS) entry which is preliminary data.</text>
</comment>
<dbReference type="Gene3D" id="3.90.120.10">
    <property type="entry name" value="DNA Methylase, subunit A, domain 2"/>
    <property type="match status" value="1"/>
</dbReference>
<dbReference type="PANTHER" id="PTHR46098">
    <property type="entry name" value="TRNA (CYTOSINE(38)-C(5))-METHYLTRANSFERASE"/>
    <property type="match status" value="1"/>
</dbReference>
<feature type="active site" evidence="4">
    <location>
        <position position="201"/>
    </location>
</feature>
<dbReference type="OrthoDB" id="414133at2759"/>
<organism evidence="7 8">
    <name type="scientific">Diacronema lutheri</name>
    <name type="common">Unicellular marine alga</name>
    <name type="synonym">Monochrysis lutheri</name>
    <dbReference type="NCBI Taxonomy" id="2081491"/>
    <lineage>
        <taxon>Eukaryota</taxon>
        <taxon>Haptista</taxon>
        <taxon>Haptophyta</taxon>
        <taxon>Pavlovophyceae</taxon>
        <taxon>Pavlovales</taxon>
        <taxon>Pavlovaceae</taxon>
        <taxon>Diacronema</taxon>
    </lineage>
</organism>
<dbReference type="Gene3D" id="3.40.50.150">
    <property type="entry name" value="Vaccinia Virus protein VP39"/>
    <property type="match status" value="1"/>
</dbReference>
<dbReference type="InterPro" id="IPR001525">
    <property type="entry name" value="C5_MeTfrase"/>
</dbReference>
<dbReference type="SUPFAM" id="SSF53335">
    <property type="entry name" value="S-adenosyl-L-methionine-dependent methyltransferases"/>
    <property type="match status" value="1"/>
</dbReference>
<dbReference type="PROSITE" id="PS51679">
    <property type="entry name" value="SAM_MT_C5"/>
    <property type="match status" value="1"/>
</dbReference>
<evidence type="ECO:0000256" key="1">
    <source>
        <dbReference type="ARBA" id="ARBA00022603"/>
    </source>
</evidence>
<dbReference type="Proteomes" id="UP000751190">
    <property type="component" value="Unassembled WGS sequence"/>
</dbReference>
<dbReference type="PROSITE" id="PS00094">
    <property type="entry name" value="C5_MTASE_1"/>
    <property type="match status" value="1"/>
</dbReference>
<dbReference type="InterPro" id="IPR050750">
    <property type="entry name" value="C5-MTase"/>
</dbReference>